<dbReference type="InterPro" id="IPR050659">
    <property type="entry name" value="Peptidase_M24B"/>
</dbReference>
<feature type="domain" description="Peptidase M24" evidence="1">
    <location>
        <begin position="166"/>
        <end position="375"/>
    </location>
</feature>
<dbReference type="PANTHER" id="PTHR46112:SF2">
    <property type="entry name" value="XAA-PRO AMINOPEPTIDASE P-RELATED"/>
    <property type="match status" value="1"/>
</dbReference>
<reference evidence="3" key="1">
    <citation type="submission" date="2018-07" db="EMBL/GenBank/DDBJ databases">
        <authorList>
            <consortium name="Genoscope - CEA"/>
            <person name="William W."/>
        </authorList>
    </citation>
    <scope>NUCLEOTIDE SEQUENCE</scope>
    <source>
        <strain evidence="3">IK1</strain>
    </source>
</reference>
<sequence>MNMNVDWEQRIDWAAVRKHRLQRVVDEIKANDLDAVAFTKLDTIRYAISFRSVFSLWFHGNRYILIITRDGKVKFLVASGCYERVKTSMPWITDFVAFPFVMLHGVKIVQDAFKQLGLLNAKVGLDMLPFNVFSEMQRTMPNVKFQDGTPVIDKARRIKHPDEIKAIRLAAEIVDIGMETVMSMNKPGVTEMEISAAASYAMNLAGSEETPYMPLVCSGDHGTIGYRFPTDKRLRNGELLYSDCGAAVLNGYQGDIARTTVVGGKATNEQKKIYRCMVDMLLTGQNSVRAGVSTAEIAQACQGAADKVGLGQYTYLGIVGHGIGTDIHEAPSIGDKVGEGEAVEHLIENEVICLEPGILLPGIGGGHVENMILVKKNGCEPLTKTAFDDRLLE</sequence>
<name>A0A652ZZM1_9SPIR</name>
<dbReference type="PANTHER" id="PTHR46112">
    <property type="entry name" value="AMINOPEPTIDASE"/>
    <property type="match status" value="1"/>
</dbReference>
<feature type="domain" description="Creatinase N-terminal" evidence="2">
    <location>
        <begin position="20"/>
        <end position="158"/>
    </location>
</feature>
<evidence type="ECO:0000313" key="3">
    <source>
        <dbReference type="EMBL" id="VBB41209.1"/>
    </source>
</evidence>
<evidence type="ECO:0008006" key="4">
    <source>
        <dbReference type="Google" id="ProtNLM"/>
    </source>
</evidence>
<dbReference type="InterPro" id="IPR029149">
    <property type="entry name" value="Creatin/AminoP/Spt16_N"/>
</dbReference>
<evidence type="ECO:0000259" key="1">
    <source>
        <dbReference type="Pfam" id="PF00557"/>
    </source>
</evidence>
<dbReference type="InterPro" id="IPR000587">
    <property type="entry name" value="Creatinase_N"/>
</dbReference>
<proteinExistence type="predicted"/>
<dbReference type="InterPro" id="IPR036005">
    <property type="entry name" value="Creatinase/aminopeptidase-like"/>
</dbReference>
<dbReference type="AlphaFoldDB" id="A0A652ZZM1"/>
<dbReference type="Gene3D" id="3.40.350.10">
    <property type="entry name" value="Creatinase/prolidase N-terminal domain"/>
    <property type="match status" value="1"/>
</dbReference>
<dbReference type="EMBL" id="UPXP01000038">
    <property type="protein sequence ID" value="VBB41209.1"/>
    <property type="molecule type" value="Genomic_DNA"/>
</dbReference>
<dbReference type="SUPFAM" id="SSF55920">
    <property type="entry name" value="Creatinase/aminopeptidase"/>
    <property type="match status" value="1"/>
</dbReference>
<dbReference type="Pfam" id="PF00557">
    <property type="entry name" value="Peptidase_M24"/>
    <property type="match status" value="1"/>
</dbReference>
<dbReference type="SUPFAM" id="SSF53092">
    <property type="entry name" value="Creatinase/prolidase N-terminal domain"/>
    <property type="match status" value="1"/>
</dbReference>
<organism evidence="3">
    <name type="scientific">uncultured Spirochaetota bacterium</name>
    <dbReference type="NCBI Taxonomy" id="460511"/>
    <lineage>
        <taxon>Bacteria</taxon>
        <taxon>Pseudomonadati</taxon>
        <taxon>Spirochaetota</taxon>
        <taxon>environmental samples</taxon>
    </lineage>
</organism>
<gene>
    <name evidence="3" type="ORF">TRIP_E90035</name>
</gene>
<dbReference type="InterPro" id="IPR000994">
    <property type="entry name" value="Pept_M24"/>
</dbReference>
<accession>A0A652ZZM1</accession>
<dbReference type="Pfam" id="PF01321">
    <property type="entry name" value="Creatinase_N"/>
    <property type="match status" value="1"/>
</dbReference>
<protein>
    <recommendedName>
        <fullName evidence="4">Peptidase M24</fullName>
    </recommendedName>
</protein>
<evidence type="ECO:0000259" key="2">
    <source>
        <dbReference type="Pfam" id="PF01321"/>
    </source>
</evidence>
<dbReference type="Gene3D" id="3.90.230.10">
    <property type="entry name" value="Creatinase/methionine aminopeptidase superfamily"/>
    <property type="match status" value="1"/>
</dbReference>